<dbReference type="Proteomes" id="UP000277204">
    <property type="component" value="Unassembled WGS sequence"/>
</dbReference>
<evidence type="ECO:0000313" key="8">
    <source>
        <dbReference type="EMBL" id="VDP28739.1"/>
    </source>
</evidence>
<comment type="caution">
    <text evidence="6">Lacks conserved residue(s) required for the propagation of feature annotation.</text>
</comment>
<dbReference type="PANTHER" id="PTHR10574">
    <property type="entry name" value="NETRIN/LAMININ-RELATED"/>
    <property type="match status" value="1"/>
</dbReference>
<dbReference type="GO" id="GO:0009888">
    <property type="term" value="P:tissue development"/>
    <property type="evidence" value="ECO:0007669"/>
    <property type="project" value="TreeGrafter"/>
</dbReference>
<evidence type="ECO:0000313" key="9">
    <source>
        <dbReference type="Proteomes" id="UP000277204"/>
    </source>
</evidence>
<feature type="disulfide bond" evidence="6">
    <location>
        <begin position="94"/>
        <end position="103"/>
    </location>
</feature>
<reference evidence="8 9" key="1">
    <citation type="submission" date="2018-11" db="EMBL/GenBank/DDBJ databases">
        <authorList>
            <consortium name="Pathogen Informatics"/>
        </authorList>
    </citation>
    <scope>NUCLEOTIDE SEQUENCE [LARGE SCALE GENOMIC DNA]</scope>
    <source>
        <strain evidence="8 9">Zambia</strain>
    </source>
</reference>
<keyword evidence="1" id="KW-0732">Signal</keyword>
<protein>
    <recommendedName>
        <fullName evidence="7">Laminin EGF-like domain-containing protein</fullName>
    </recommendedName>
</protein>
<dbReference type="EMBL" id="UZAI01017721">
    <property type="protein sequence ID" value="VDP28739.1"/>
    <property type="molecule type" value="Genomic_DNA"/>
</dbReference>
<keyword evidence="3 6" id="KW-1015">Disulfide bond</keyword>
<accession>A0A3P8G107</accession>
<keyword evidence="4" id="KW-0325">Glycoprotein</keyword>
<dbReference type="InterPro" id="IPR050440">
    <property type="entry name" value="Laminin/Netrin_ECM"/>
</dbReference>
<gene>
    <name evidence="8" type="ORF">SMRZ_LOCUS18678</name>
</gene>
<dbReference type="AlphaFoldDB" id="A0A3P8G107"/>
<evidence type="ECO:0000256" key="3">
    <source>
        <dbReference type="ARBA" id="ARBA00023157"/>
    </source>
</evidence>
<proteinExistence type="predicted"/>
<dbReference type="PANTHER" id="PTHR10574:SF406">
    <property type="entry name" value="LAMININ SUBUNIT ALPHA 5"/>
    <property type="match status" value="1"/>
</dbReference>
<dbReference type="SUPFAM" id="SSF57196">
    <property type="entry name" value="EGF/Laminin"/>
    <property type="match status" value="1"/>
</dbReference>
<dbReference type="SMART" id="SM00180">
    <property type="entry name" value="EGF_Lam"/>
    <property type="match status" value="1"/>
</dbReference>
<evidence type="ECO:0000259" key="7">
    <source>
        <dbReference type="PROSITE" id="PS50027"/>
    </source>
</evidence>
<dbReference type="FunFam" id="2.10.25.10:FF:000188">
    <property type="entry name" value="Laminin subunit gamma 2"/>
    <property type="match status" value="1"/>
</dbReference>
<dbReference type="PROSITE" id="PS01248">
    <property type="entry name" value="EGF_LAM_1"/>
    <property type="match status" value="1"/>
</dbReference>
<organism evidence="8 9">
    <name type="scientific">Schistosoma margrebowiei</name>
    <dbReference type="NCBI Taxonomy" id="48269"/>
    <lineage>
        <taxon>Eukaryota</taxon>
        <taxon>Metazoa</taxon>
        <taxon>Spiralia</taxon>
        <taxon>Lophotrochozoa</taxon>
        <taxon>Platyhelminthes</taxon>
        <taxon>Trematoda</taxon>
        <taxon>Digenea</taxon>
        <taxon>Strigeidida</taxon>
        <taxon>Schistosomatoidea</taxon>
        <taxon>Schistosomatidae</taxon>
        <taxon>Schistosoma</taxon>
    </lineage>
</organism>
<dbReference type="Pfam" id="PF24973">
    <property type="entry name" value="EGF_LMN_ATRN"/>
    <property type="match status" value="1"/>
</dbReference>
<keyword evidence="2" id="KW-0677">Repeat</keyword>
<keyword evidence="9" id="KW-1185">Reference proteome</keyword>
<feature type="domain" description="Laminin EGF-like" evidence="7">
    <location>
        <begin position="75"/>
        <end position="122"/>
    </location>
</feature>
<dbReference type="PROSITE" id="PS50027">
    <property type="entry name" value="EGF_LAM_2"/>
    <property type="match status" value="1"/>
</dbReference>
<dbReference type="GO" id="GO:0009887">
    <property type="term" value="P:animal organ morphogenesis"/>
    <property type="evidence" value="ECO:0007669"/>
    <property type="project" value="TreeGrafter"/>
</dbReference>
<dbReference type="CDD" id="cd00055">
    <property type="entry name" value="EGF_Lam"/>
    <property type="match status" value="1"/>
</dbReference>
<evidence type="ECO:0000256" key="5">
    <source>
        <dbReference type="ARBA" id="ARBA00023292"/>
    </source>
</evidence>
<evidence type="ECO:0000256" key="1">
    <source>
        <dbReference type="ARBA" id="ARBA00022729"/>
    </source>
</evidence>
<name>A0A3P8G107_9TREM</name>
<evidence type="ECO:0000256" key="6">
    <source>
        <dbReference type="PROSITE-ProRule" id="PRU00460"/>
    </source>
</evidence>
<sequence length="131" mass="14269">MPNNQSFALHSLNKFQQFRELNIAYLYPIHLIASSGFYFPPIKPKPGREILPPTAIIDPTLPTGHIIWEGGAQKCRCHGMSSNCDPVTGICLDCTGNTEGPDCGKCATGYMGDPKIGQPCVKCQCPTEQTE</sequence>
<evidence type="ECO:0000256" key="4">
    <source>
        <dbReference type="ARBA" id="ARBA00023180"/>
    </source>
</evidence>
<keyword evidence="5 6" id="KW-0424">Laminin EGF-like domain</keyword>
<dbReference type="Gene3D" id="2.10.25.10">
    <property type="entry name" value="Laminin"/>
    <property type="match status" value="1"/>
</dbReference>
<dbReference type="InterPro" id="IPR002049">
    <property type="entry name" value="LE_dom"/>
</dbReference>
<evidence type="ECO:0000256" key="2">
    <source>
        <dbReference type="ARBA" id="ARBA00022737"/>
    </source>
</evidence>
<feature type="disulfide bond" evidence="6">
    <location>
        <begin position="106"/>
        <end position="120"/>
    </location>
</feature>
<dbReference type="InterPro" id="IPR056863">
    <property type="entry name" value="LMN_ATRN_NET-like_EGF"/>
</dbReference>
<dbReference type="GO" id="GO:0005604">
    <property type="term" value="C:basement membrane"/>
    <property type="evidence" value="ECO:0007669"/>
    <property type="project" value="UniProtKB-ARBA"/>
</dbReference>